<evidence type="ECO:0000313" key="5">
    <source>
        <dbReference type="EMBL" id="CAH7669977.1"/>
    </source>
</evidence>
<name>A0AAV0AMK1_PHAPC</name>
<dbReference type="CDD" id="cd00590">
    <property type="entry name" value="RRM_SF"/>
    <property type="match status" value="1"/>
</dbReference>
<evidence type="ECO:0000256" key="2">
    <source>
        <dbReference type="PROSITE-ProRule" id="PRU00176"/>
    </source>
</evidence>
<feature type="region of interest" description="Disordered" evidence="3">
    <location>
        <begin position="61"/>
        <end position="87"/>
    </location>
</feature>
<feature type="domain" description="RRM" evidence="4">
    <location>
        <begin position="296"/>
        <end position="375"/>
    </location>
</feature>
<dbReference type="SMART" id="SM00360">
    <property type="entry name" value="RRM"/>
    <property type="match status" value="1"/>
</dbReference>
<dbReference type="InterPro" id="IPR012677">
    <property type="entry name" value="Nucleotide-bd_a/b_plait_sf"/>
</dbReference>
<dbReference type="GO" id="GO:0005634">
    <property type="term" value="C:nucleus"/>
    <property type="evidence" value="ECO:0007669"/>
    <property type="project" value="TreeGrafter"/>
</dbReference>
<protein>
    <recommendedName>
        <fullName evidence="4">RRM domain-containing protein</fullName>
    </recommendedName>
</protein>
<reference evidence="5" key="1">
    <citation type="submission" date="2022-06" db="EMBL/GenBank/DDBJ databases">
        <authorList>
            <consortium name="SYNGENTA / RWTH Aachen University"/>
        </authorList>
    </citation>
    <scope>NUCLEOTIDE SEQUENCE</scope>
</reference>
<proteinExistence type="predicted"/>
<dbReference type="PANTHER" id="PTHR19965:SF35">
    <property type="entry name" value="RNA ANNEALING PROTEIN YRA1"/>
    <property type="match status" value="1"/>
</dbReference>
<feature type="compositionally biased region" description="Low complexity" evidence="3">
    <location>
        <begin position="162"/>
        <end position="186"/>
    </location>
</feature>
<dbReference type="PANTHER" id="PTHR19965">
    <property type="entry name" value="RNA AND EXPORT FACTOR BINDING PROTEIN"/>
    <property type="match status" value="1"/>
</dbReference>
<dbReference type="InterPro" id="IPR051229">
    <property type="entry name" value="ALYREF_mRNA_export"/>
</dbReference>
<feature type="compositionally biased region" description="Polar residues" evidence="3">
    <location>
        <begin position="218"/>
        <end position="265"/>
    </location>
</feature>
<sequence>MKCRSKLKNRIKTFKVEREIRVERESESERTFWFKFNSLLLRMRSDNHRLRVGLDRNYSQQQYHHHHKPYNRPSYQSNNPGIPVPSTPGNIDDRWNHDLFQPDSSLYGPKINQTVLRQQLPTSNISFGNIFAPPKPSPSLRPFGTSTFTSSSASDGHHPIVSRSSGIFAASSSPKSSSSSPNNLRSNQKVLSKPSQTTINSNNPVRNIISSKPSSSSDTQNTTLNPTSSLLSRIQSVPSLQNRSIQQSSSTNRPVLQSNNTSKSVIKQIPEPKSILNPSGQRAYEEAMNQYLSGPVILEVANLADGTSAEDVQTAFADFGEIQDCSTEEGPRQGNQQTLRARMVFVHKAEAERAVDALNGALADGLTLAVKIVGRPNKKPEKSDFTRLPLPASSVSVTKEADGDVLMGDISEQTNHAPVIPTGKLRSDLVAQVDPRATLQSEPTLQSIYKQPSNILNNKYQTQSSENQRVLQRSQQSLNRTKEDRLNNVNRIFSGNTQIGTGIKVEGGSGLSLLARINKR</sequence>
<dbReference type="Gene3D" id="3.30.70.330">
    <property type="match status" value="1"/>
</dbReference>
<dbReference type="InterPro" id="IPR000504">
    <property type="entry name" value="RRM_dom"/>
</dbReference>
<dbReference type="AlphaFoldDB" id="A0AAV0AMK1"/>
<dbReference type="Proteomes" id="UP001153365">
    <property type="component" value="Unassembled WGS sequence"/>
</dbReference>
<comment type="caution">
    <text evidence="5">The sequence shown here is derived from an EMBL/GenBank/DDBJ whole genome shotgun (WGS) entry which is preliminary data.</text>
</comment>
<evidence type="ECO:0000256" key="3">
    <source>
        <dbReference type="SAM" id="MobiDB-lite"/>
    </source>
</evidence>
<evidence type="ECO:0000313" key="6">
    <source>
        <dbReference type="Proteomes" id="UP001153365"/>
    </source>
</evidence>
<evidence type="ECO:0000259" key="4">
    <source>
        <dbReference type="PROSITE" id="PS50102"/>
    </source>
</evidence>
<feature type="region of interest" description="Disordered" evidence="3">
    <location>
        <begin position="127"/>
        <end position="274"/>
    </location>
</feature>
<dbReference type="PROSITE" id="PS50102">
    <property type="entry name" value="RRM"/>
    <property type="match status" value="1"/>
</dbReference>
<keyword evidence="6" id="KW-1185">Reference proteome</keyword>
<dbReference type="GO" id="GO:0003729">
    <property type="term" value="F:mRNA binding"/>
    <property type="evidence" value="ECO:0007669"/>
    <property type="project" value="TreeGrafter"/>
</dbReference>
<evidence type="ECO:0000256" key="1">
    <source>
        <dbReference type="ARBA" id="ARBA00022884"/>
    </source>
</evidence>
<organism evidence="5 6">
    <name type="scientific">Phakopsora pachyrhizi</name>
    <name type="common">Asian soybean rust disease fungus</name>
    <dbReference type="NCBI Taxonomy" id="170000"/>
    <lineage>
        <taxon>Eukaryota</taxon>
        <taxon>Fungi</taxon>
        <taxon>Dikarya</taxon>
        <taxon>Basidiomycota</taxon>
        <taxon>Pucciniomycotina</taxon>
        <taxon>Pucciniomycetes</taxon>
        <taxon>Pucciniales</taxon>
        <taxon>Phakopsoraceae</taxon>
        <taxon>Phakopsora</taxon>
    </lineage>
</organism>
<feature type="compositionally biased region" description="Low complexity" evidence="3">
    <location>
        <begin position="145"/>
        <end position="154"/>
    </location>
</feature>
<dbReference type="EMBL" id="CALTRL010000876">
    <property type="protein sequence ID" value="CAH7669977.1"/>
    <property type="molecule type" value="Genomic_DNA"/>
</dbReference>
<feature type="compositionally biased region" description="Polar residues" evidence="3">
    <location>
        <begin position="187"/>
        <end position="209"/>
    </location>
</feature>
<dbReference type="Pfam" id="PF00076">
    <property type="entry name" value="RRM_1"/>
    <property type="match status" value="1"/>
</dbReference>
<dbReference type="InterPro" id="IPR035979">
    <property type="entry name" value="RBD_domain_sf"/>
</dbReference>
<gene>
    <name evidence="5" type="ORF">PPACK8108_LOCUS4645</name>
</gene>
<dbReference type="SUPFAM" id="SSF54928">
    <property type="entry name" value="RNA-binding domain, RBD"/>
    <property type="match status" value="1"/>
</dbReference>
<accession>A0AAV0AMK1</accession>
<keyword evidence="1 2" id="KW-0694">RNA-binding</keyword>